<feature type="compositionally biased region" description="Basic and acidic residues" evidence="2">
    <location>
        <begin position="85"/>
        <end position="109"/>
    </location>
</feature>
<protein>
    <submittedName>
        <fullName evidence="3">Proline dehydrogenase</fullName>
    </submittedName>
</protein>
<evidence type="ECO:0000256" key="2">
    <source>
        <dbReference type="SAM" id="MobiDB-lite"/>
    </source>
</evidence>
<accession>A0ABW9NNC8</accession>
<evidence type="ECO:0000313" key="3">
    <source>
        <dbReference type="EMBL" id="MQS34738.1"/>
    </source>
</evidence>
<evidence type="ECO:0000256" key="1">
    <source>
        <dbReference type="ARBA" id="ARBA00023002"/>
    </source>
</evidence>
<feature type="region of interest" description="Disordered" evidence="2">
    <location>
        <begin position="83"/>
        <end position="109"/>
    </location>
</feature>
<comment type="caution">
    <text evidence="3">The sequence shown here is derived from an EMBL/GenBank/DDBJ whole genome shotgun (WGS) entry which is preliminary data.</text>
</comment>
<keyword evidence="1" id="KW-0560">Oxidoreductase</keyword>
<sequence>MTGELSQRALMQAAAEGLRKLAADPRCRTALATPGSALYDLLTPAARRYVLAPDRDRFLHRIAVLRAKGYLVTAEYAAEYPPEYAPERTAERTAADPEHGGEHGGDHGGEPCCGRVVEEYLALLAHEPAPERLGFDLSRMGLARSPELAARNTGRIAAAAAARGSEIVLGMEGLSEVDAVLAVYRELSARYANVGVTLQAQLHRTEQDALAVARPGRTIRLVKGALPGPAQAALPRGPALDDRFLELAQRLVDRGARLSLATQDPAVLAAAGERGLLERAAEIEMPHGVQPHLLRRYREAGRVCRIHTVYGTNWWPHLMRRLAEHPPTVLSALADIGAGRADAEGIGY</sequence>
<organism evidence="3 4">
    <name type="scientific">Streptomyces katsurahamanus</name>
    <dbReference type="NCBI Taxonomy" id="2577098"/>
    <lineage>
        <taxon>Bacteria</taxon>
        <taxon>Bacillati</taxon>
        <taxon>Actinomycetota</taxon>
        <taxon>Actinomycetes</taxon>
        <taxon>Kitasatosporales</taxon>
        <taxon>Streptomycetaceae</taxon>
        <taxon>Streptomyces</taxon>
    </lineage>
</organism>
<evidence type="ECO:0000313" key="4">
    <source>
        <dbReference type="Proteomes" id="UP000460558"/>
    </source>
</evidence>
<keyword evidence="4" id="KW-1185">Reference proteome</keyword>
<dbReference type="Proteomes" id="UP000460558">
    <property type="component" value="Unassembled WGS sequence"/>
</dbReference>
<name>A0ABW9NNC8_9ACTN</name>
<dbReference type="InterPro" id="IPR029041">
    <property type="entry name" value="FAD-linked_oxidoreductase-like"/>
</dbReference>
<proteinExistence type="predicted"/>
<dbReference type="RefSeq" id="WP_153480930.1">
    <property type="nucleotide sequence ID" value="NZ_VDEQ01000034.1"/>
</dbReference>
<gene>
    <name evidence="3" type="ORF">FFZ77_03620</name>
</gene>
<dbReference type="EMBL" id="VDEQ01000034">
    <property type="protein sequence ID" value="MQS34738.1"/>
    <property type="molecule type" value="Genomic_DNA"/>
</dbReference>
<reference evidence="3 4" key="1">
    <citation type="submission" date="2019-06" db="EMBL/GenBank/DDBJ databases">
        <title>Comparative genomics and metabolomics analyses of clavulanic acid producing Streptomyces species provides insight into specialized metabolism and evolution of beta-lactam biosynthetic gene clusters.</title>
        <authorList>
            <person name="Moore M.A."/>
            <person name="Cruz-Morales P."/>
            <person name="Barona Gomez F."/>
            <person name="Kapil T."/>
        </authorList>
    </citation>
    <scope>NUCLEOTIDE SEQUENCE [LARGE SCALE GENOMIC DNA]</scope>
    <source>
        <strain evidence="3 4">T-272</strain>
    </source>
</reference>
<dbReference type="SUPFAM" id="SSF51730">
    <property type="entry name" value="FAD-linked oxidoreductase"/>
    <property type="match status" value="1"/>
</dbReference>
<dbReference type="Gene3D" id="3.20.20.220">
    <property type="match status" value="1"/>
</dbReference>